<dbReference type="InterPro" id="IPR016047">
    <property type="entry name" value="M23ase_b-sheet_dom"/>
</dbReference>
<reference evidence="3 4" key="1">
    <citation type="submission" date="2018-12" db="EMBL/GenBank/DDBJ databases">
        <authorList>
            <person name="Chong R.A."/>
        </authorList>
    </citation>
    <scope>NUCLEOTIDE SEQUENCE [LARGE SCALE GENOMIC DNA]</scope>
    <source>
        <strain evidence="3 4">Ane</strain>
    </source>
</reference>
<dbReference type="InterPro" id="IPR011055">
    <property type="entry name" value="Dup_hybrid_motif"/>
</dbReference>
<dbReference type="CDD" id="cd12797">
    <property type="entry name" value="M23_peptidase"/>
    <property type="match status" value="1"/>
</dbReference>
<feature type="domain" description="LysM" evidence="2">
    <location>
        <begin position="1"/>
        <end position="32"/>
    </location>
</feature>
<dbReference type="PANTHER" id="PTHR21666:SF263">
    <property type="entry name" value="MUREIN HYDROLASE ACTIVATOR NLPD"/>
    <property type="match status" value="1"/>
</dbReference>
<evidence type="ECO:0000313" key="4">
    <source>
        <dbReference type="Proteomes" id="UP000298791"/>
    </source>
</evidence>
<dbReference type="InterPro" id="IPR050570">
    <property type="entry name" value="Cell_wall_metabolism_enzyme"/>
</dbReference>
<dbReference type="Gene3D" id="2.70.70.10">
    <property type="entry name" value="Glucose Permease (Domain IIA)"/>
    <property type="match status" value="1"/>
</dbReference>
<dbReference type="GO" id="GO:0009279">
    <property type="term" value="C:cell outer membrane"/>
    <property type="evidence" value="ECO:0007669"/>
    <property type="project" value="TreeGrafter"/>
</dbReference>
<dbReference type="Pfam" id="PF01551">
    <property type="entry name" value="Peptidase_M23"/>
    <property type="match status" value="1"/>
</dbReference>
<evidence type="ECO:0000313" key="3">
    <source>
        <dbReference type="EMBL" id="QCI18945.1"/>
    </source>
</evidence>
<name>A0A4D6Y333_9GAMM</name>
<reference evidence="3 4" key="2">
    <citation type="submission" date="2019-05" db="EMBL/GenBank/DDBJ databases">
        <title>Genome evolution of the obligate endosymbiont Buchnera aphidicola.</title>
        <authorList>
            <person name="Moran N.A."/>
        </authorList>
    </citation>
    <scope>NUCLEOTIDE SEQUENCE [LARGE SCALE GENOMIC DNA]</scope>
    <source>
        <strain evidence="3 4">Ane</strain>
    </source>
</reference>
<dbReference type="EMBL" id="CP034885">
    <property type="protein sequence ID" value="QCI18945.1"/>
    <property type="molecule type" value="Genomic_DNA"/>
</dbReference>
<gene>
    <name evidence="3" type="ORF">D9V64_02125</name>
</gene>
<sequence length="225" mass="26744">MSKRFNYNFKTLLKYNNFDKPYKLLIGQKILVNNISVINNKKINYIIYSDRYKKNILYSNFFKNKLNILNILNRNKSLTKICFFYNTNYNVLRKSTFYNHWYWPLKNLRAQFFYNYSINNKGIEIAGIQGESVFASCKGTVVYVGDFFKNYGNLIIIKHNNNYLSMYGFNKNIFVKLNDEVYAHQKISTMGLSKNNLARLYFEVRLKGNSVNLLSLFPSIKFKKN</sequence>
<comment type="similarity">
    <text evidence="1">Belongs to the E.coli NlpD/Haemophilus LppB family.</text>
</comment>
<dbReference type="GO" id="GO:0032153">
    <property type="term" value="C:cell division site"/>
    <property type="evidence" value="ECO:0007669"/>
    <property type="project" value="TreeGrafter"/>
</dbReference>
<dbReference type="Proteomes" id="UP000298791">
    <property type="component" value="Chromosome"/>
</dbReference>
<dbReference type="InterPro" id="IPR018392">
    <property type="entry name" value="LysM"/>
</dbReference>
<dbReference type="GO" id="GO:0004222">
    <property type="term" value="F:metalloendopeptidase activity"/>
    <property type="evidence" value="ECO:0007669"/>
    <property type="project" value="TreeGrafter"/>
</dbReference>
<dbReference type="AlphaFoldDB" id="A0A4D6Y333"/>
<accession>A0A4D6Y333</accession>
<dbReference type="PANTHER" id="PTHR21666">
    <property type="entry name" value="PEPTIDASE-RELATED"/>
    <property type="match status" value="1"/>
</dbReference>
<protein>
    <recommendedName>
        <fullName evidence="2">LysM domain-containing protein</fullName>
    </recommendedName>
</protein>
<organism evidence="3 4">
    <name type="scientific">Buchnera aphidicola</name>
    <name type="common">Aphis nerii</name>
    <dbReference type="NCBI Taxonomy" id="1241835"/>
    <lineage>
        <taxon>Bacteria</taxon>
        <taxon>Pseudomonadati</taxon>
        <taxon>Pseudomonadota</taxon>
        <taxon>Gammaproteobacteria</taxon>
        <taxon>Enterobacterales</taxon>
        <taxon>Erwiniaceae</taxon>
        <taxon>Buchnera</taxon>
    </lineage>
</organism>
<proteinExistence type="inferred from homology"/>
<dbReference type="SUPFAM" id="SSF51261">
    <property type="entry name" value="Duplicated hybrid motif"/>
    <property type="match status" value="1"/>
</dbReference>
<dbReference type="Pfam" id="PF01476">
    <property type="entry name" value="LysM"/>
    <property type="match status" value="1"/>
</dbReference>
<evidence type="ECO:0000256" key="1">
    <source>
        <dbReference type="ARBA" id="ARBA00038420"/>
    </source>
</evidence>
<dbReference type="PROSITE" id="PS51782">
    <property type="entry name" value="LYSM"/>
    <property type="match status" value="1"/>
</dbReference>
<evidence type="ECO:0000259" key="2">
    <source>
        <dbReference type="PROSITE" id="PS51782"/>
    </source>
</evidence>
<dbReference type="OrthoDB" id="9795421at2"/>